<evidence type="ECO:0000313" key="2">
    <source>
        <dbReference type="Proteomes" id="UP001139408"/>
    </source>
</evidence>
<organism evidence="1 2">
    <name type="scientific">Shewanella algicola</name>
    <dbReference type="NCBI Taxonomy" id="640633"/>
    <lineage>
        <taxon>Bacteria</taxon>
        <taxon>Pseudomonadati</taxon>
        <taxon>Pseudomonadota</taxon>
        <taxon>Gammaproteobacteria</taxon>
        <taxon>Alteromonadales</taxon>
        <taxon>Shewanellaceae</taxon>
        <taxon>Shewanella</taxon>
    </lineage>
</organism>
<sequence>MSNFKHYYEALIQAQAGYLVAIYDFASRDPRACCEFFNMKPSDLNSLTCISKGNWSRFVNNLKSWVLVPKFDISDHCLFEYLIVNSHSIEPIVNQVNARIKLGNKLIDENTELSCLSQYQSVMFQNIFLCAQTEPLFTKGLLFLKQSTLDLIDKHYLTSNKIHFIIPILPMFTINKQINYGLFFSADKKAVSNVEQALFSIVA</sequence>
<protein>
    <submittedName>
        <fullName evidence="1">Uncharacterized protein</fullName>
    </submittedName>
</protein>
<evidence type="ECO:0000313" key="1">
    <source>
        <dbReference type="EMBL" id="MCL1107902.1"/>
    </source>
</evidence>
<dbReference type="AlphaFoldDB" id="A0A9X1ZAH4"/>
<proteinExistence type="predicted"/>
<comment type="caution">
    <text evidence="1">The sequence shown here is derived from an EMBL/GenBank/DDBJ whole genome shotgun (WGS) entry which is preliminary data.</text>
</comment>
<dbReference type="RefSeq" id="WP_188927305.1">
    <property type="nucleotide sequence ID" value="NZ_BMQI01000128.1"/>
</dbReference>
<dbReference type="EMBL" id="JAKILJ010000126">
    <property type="protein sequence ID" value="MCL1107902.1"/>
    <property type="molecule type" value="Genomic_DNA"/>
</dbReference>
<dbReference type="Proteomes" id="UP001139408">
    <property type="component" value="Unassembled WGS sequence"/>
</dbReference>
<gene>
    <name evidence="1" type="ORF">L2749_22180</name>
</gene>
<accession>A0A9X1ZAH4</accession>
<keyword evidence="2" id="KW-1185">Reference proteome</keyword>
<reference evidence="1" key="1">
    <citation type="submission" date="2022-01" db="EMBL/GenBank/DDBJ databases">
        <title>Whole genome-based taxonomy of the Shewanellaceae.</title>
        <authorList>
            <person name="Martin-Rodriguez A.J."/>
        </authorList>
    </citation>
    <scope>NUCLEOTIDE SEQUENCE</scope>
    <source>
        <strain evidence="1">DSM 23803</strain>
    </source>
</reference>
<name>A0A9X1ZAH4_9GAMM</name>